<keyword evidence="4" id="KW-1185">Reference proteome</keyword>
<protein>
    <submittedName>
        <fullName evidence="3">Oidioi.mRNA.OKI2018_I69.chr1.g621.t1.cds</fullName>
    </submittedName>
</protein>
<sequence length="267" mass="30755">MNLIKRKCESSIKNLNKKRKERVFSMRRFRPPHALSCRELKELGKIQKKYLLMEEDDESDSDGGSDDSSCSLGEDWSVEAEQAAIDQEDDEGSDGGGDTASSLSECNSDNLEAKGMMNLDEIVMVSEDDEQNEDMNEIMKFVRSRTDRWVENHCVFTNPIPLCDFNKLLTHFYLSNSYNVMAEEADQENLDRALENFEEEEMRESDEDSQQAAIWEYEEQYGRVGNDSHSGRRRKIKLETSEIRPVFPADERHLDGGQRQDSRLVAV</sequence>
<accession>A0ABN7SQF5</accession>
<dbReference type="EMBL" id="OU015566">
    <property type="protein sequence ID" value="CAG5103112.1"/>
    <property type="molecule type" value="Genomic_DNA"/>
</dbReference>
<keyword evidence="1" id="KW-0175">Coiled coil</keyword>
<organism evidence="3 4">
    <name type="scientific">Oikopleura dioica</name>
    <name type="common">Tunicate</name>
    <dbReference type="NCBI Taxonomy" id="34765"/>
    <lineage>
        <taxon>Eukaryota</taxon>
        <taxon>Metazoa</taxon>
        <taxon>Chordata</taxon>
        <taxon>Tunicata</taxon>
        <taxon>Appendicularia</taxon>
        <taxon>Copelata</taxon>
        <taxon>Oikopleuridae</taxon>
        <taxon>Oikopleura</taxon>
    </lineage>
</organism>
<evidence type="ECO:0000256" key="1">
    <source>
        <dbReference type="SAM" id="Coils"/>
    </source>
</evidence>
<gene>
    <name evidence="3" type="ORF">OKIOD_LOCUS9386</name>
</gene>
<dbReference type="Proteomes" id="UP001158576">
    <property type="component" value="Chromosome 1"/>
</dbReference>
<reference evidence="3 4" key="1">
    <citation type="submission" date="2021-04" db="EMBL/GenBank/DDBJ databases">
        <authorList>
            <person name="Bliznina A."/>
        </authorList>
    </citation>
    <scope>NUCLEOTIDE SEQUENCE [LARGE SCALE GENOMIC DNA]</scope>
</reference>
<feature type="compositionally biased region" description="Basic and acidic residues" evidence="2">
    <location>
        <begin position="249"/>
        <end position="267"/>
    </location>
</feature>
<feature type="region of interest" description="Disordered" evidence="2">
    <location>
        <begin position="85"/>
        <end position="106"/>
    </location>
</feature>
<feature type="region of interest" description="Disordered" evidence="2">
    <location>
        <begin position="247"/>
        <end position="267"/>
    </location>
</feature>
<evidence type="ECO:0000313" key="3">
    <source>
        <dbReference type="EMBL" id="CAG5103112.1"/>
    </source>
</evidence>
<name>A0ABN7SQF5_OIKDI</name>
<evidence type="ECO:0000313" key="4">
    <source>
        <dbReference type="Proteomes" id="UP001158576"/>
    </source>
</evidence>
<feature type="region of interest" description="Disordered" evidence="2">
    <location>
        <begin position="51"/>
        <end position="72"/>
    </location>
</feature>
<proteinExistence type="predicted"/>
<feature type="compositionally biased region" description="Acidic residues" evidence="2">
    <location>
        <begin position="53"/>
        <end position="65"/>
    </location>
</feature>
<feature type="coiled-coil region" evidence="1">
    <location>
        <begin position="180"/>
        <end position="207"/>
    </location>
</feature>
<evidence type="ECO:0000256" key="2">
    <source>
        <dbReference type="SAM" id="MobiDB-lite"/>
    </source>
</evidence>